<organism>
    <name type="scientific">Solenopsis invicta</name>
    <name type="common">Red imported fire ant</name>
    <name type="synonym">Solenopsis wagneri</name>
    <dbReference type="NCBI Taxonomy" id="13686"/>
    <lineage>
        <taxon>Eukaryota</taxon>
        <taxon>Metazoa</taxon>
        <taxon>Ecdysozoa</taxon>
        <taxon>Arthropoda</taxon>
        <taxon>Hexapoda</taxon>
        <taxon>Insecta</taxon>
        <taxon>Pterygota</taxon>
        <taxon>Neoptera</taxon>
        <taxon>Endopterygota</taxon>
        <taxon>Hymenoptera</taxon>
        <taxon>Apocrita</taxon>
        <taxon>Aculeata</taxon>
        <taxon>Formicoidea</taxon>
        <taxon>Formicidae</taxon>
        <taxon>Myrmicinae</taxon>
        <taxon>Solenopsis</taxon>
    </lineage>
</organism>
<sequence length="362" mass="42400">MSRSKEQEPLHPLAPDIEINSDELLNPEDDHESDSDEDENDDRASFLNDDFNIDDDQEYQEIMDPITLSYETRETVSVPQTSNRIKIIETRDNLLNSHDNHVIFILMNGEPFDNGALEYQKNNLLPNYQNLAYERANVRPRNRHHVLISIPIKFNHRTLVEPQTLDNCLQSLVDVITELGLPSISISKTERFDDIPWRHIIKRICEYLRDNHILVTLMLWYRNRPHATFLEPDPPIAPQYMLRFANCGRLRCYIDYNASVVYCTNCYFTEDSNSLFNFELLLSHYVVDGITKPHMTCLKCFKEIPEYKLLRECDVCQREHLIFLGNERNQDVVNGNKTFIVIHSGQNFSLSWPNVHTDNART</sequence>
<protein>
    <submittedName>
        <fullName evidence="2">Uncharacterized protein</fullName>
    </submittedName>
</protein>
<reference evidence="2" key="1">
    <citation type="journal article" date="2011" name="Proc. Natl. Acad. Sci. U.S.A.">
        <title>The genome of the fire ant Solenopsis invicta.</title>
        <authorList>
            <person name="Wurm Y."/>
            <person name="Wang J."/>
            <person name="Riba-Grognuz O."/>
            <person name="Corona M."/>
            <person name="Nygaard S."/>
            <person name="Hunt B.G."/>
            <person name="Ingram K.K."/>
            <person name="Falquet L."/>
            <person name="Nipitwattanaphon M."/>
            <person name="Gotzek D."/>
            <person name="Dijkstra M.B."/>
            <person name="Oettler J."/>
            <person name="Comtesse F."/>
            <person name="Shih C.J."/>
            <person name="Wu W.J."/>
            <person name="Yang C.C."/>
            <person name="Thomas J."/>
            <person name="Beaudoing E."/>
            <person name="Pradervand S."/>
            <person name="Flegel V."/>
            <person name="Cook E.D."/>
            <person name="Fabbretti R."/>
            <person name="Stockinger H."/>
            <person name="Long L."/>
            <person name="Farmerie W.G."/>
            <person name="Oakey J."/>
            <person name="Boomsma J.J."/>
            <person name="Pamilo P."/>
            <person name="Yi S.V."/>
            <person name="Heinze J."/>
            <person name="Goodisman M.A."/>
            <person name="Farinelli L."/>
            <person name="Harshman K."/>
            <person name="Hulo N."/>
            <person name="Cerutti L."/>
            <person name="Xenarios I."/>
            <person name="Shoemaker D."/>
            <person name="Keller L."/>
        </authorList>
    </citation>
    <scope>NUCLEOTIDE SEQUENCE [LARGE SCALE GENOMIC DNA]</scope>
</reference>
<dbReference type="AlphaFoldDB" id="E9J1B0"/>
<proteinExistence type="predicted"/>
<dbReference type="EMBL" id="GL767601">
    <property type="protein sequence ID" value="EFZ13393.1"/>
    <property type="molecule type" value="Genomic_DNA"/>
</dbReference>
<name>E9J1B0_SOLIN</name>
<evidence type="ECO:0000313" key="2">
    <source>
        <dbReference type="EMBL" id="EFZ13393.1"/>
    </source>
</evidence>
<dbReference type="HOGENOM" id="CLU_765764_0_0_1"/>
<evidence type="ECO:0000256" key="1">
    <source>
        <dbReference type="SAM" id="MobiDB-lite"/>
    </source>
</evidence>
<feature type="compositionally biased region" description="Acidic residues" evidence="1">
    <location>
        <begin position="19"/>
        <end position="41"/>
    </location>
</feature>
<feature type="non-terminal residue" evidence="2">
    <location>
        <position position="362"/>
    </location>
</feature>
<feature type="region of interest" description="Disordered" evidence="1">
    <location>
        <begin position="1"/>
        <end position="54"/>
    </location>
</feature>
<gene>
    <name evidence="2" type="ORF">SINV_12345</name>
</gene>
<accession>E9J1B0</accession>